<dbReference type="EMBL" id="BAABAT010000079">
    <property type="protein sequence ID" value="GAA4263769.1"/>
    <property type="molecule type" value="Genomic_DNA"/>
</dbReference>
<evidence type="ECO:0000256" key="1">
    <source>
        <dbReference type="SAM" id="MobiDB-lite"/>
    </source>
</evidence>
<evidence type="ECO:0000256" key="2">
    <source>
        <dbReference type="SAM" id="Phobius"/>
    </source>
</evidence>
<keyword evidence="2" id="KW-0472">Membrane</keyword>
<name>A0ABP8DVR2_9ACTN</name>
<feature type="region of interest" description="Disordered" evidence="1">
    <location>
        <begin position="61"/>
        <end position="84"/>
    </location>
</feature>
<protein>
    <submittedName>
        <fullName evidence="3">Uncharacterized protein</fullName>
    </submittedName>
</protein>
<keyword evidence="2" id="KW-0812">Transmembrane</keyword>
<gene>
    <name evidence="3" type="ORF">GCM10022255_111320</name>
</gene>
<organism evidence="3 4">
    <name type="scientific">Dactylosporangium darangshiense</name>
    <dbReference type="NCBI Taxonomy" id="579108"/>
    <lineage>
        <taxon>Bacteria</taxon>
        <taxon>Bacillati</taxon>
        <taxon>Actinomycetota</taxon>
        <taxon>Actinomycetes</taxon>
        <taxon>Micromonosporales</taxon>
        <taxon>Micromonosporaceae</taxon>
        <taxon>Dactylosporangium</taxon>
    </lineage>
</organism>
<sequence>MLWRIGSISEADLRNEAANFFRGAIGREFWSCNGATWILRPDPIARRFLAVLDDEYARAEGTGPPAPAMAAQPGVPSDRPARLGIPERSLPKATAFGAGLLAAAVLGYLAGRRHDRGRR</sequence>
<reference evidence="4" key="1">
    <citation type="journal article" date="2019" name="Int. J. Syst. Evol. Microbiol.">
        <title>The Global Catalogue of Microorganisms (GCM) 10K type strain sequencing project: providing services to taxonomists for standard genome sequencing and annotation.</title>
        <authorList>
            <consortium name="The Broad Institute Genomics Platform"/>
            <consortium name="The Broad Institute Genome Sequencing Center for Infectious Disease"/>
            <person name="Wu L."/>
            <person name="Ma J."/>
        </authorList>
    </citation>
    <scope>NUCLEOTIDE SEQUENCE [LARGE SCALE GENOMIC DNA]</scope>
    <source>
        <strain evidence="4">JCM 17441</strain>
    </source>
</reference>
<proteinExistence type="predicted"/>
<dbReference type="Proteomes" id="UP001500620">
    <property type="component" value="Unassembled WGS sequence"/>
</dbReference>
<feature type="compositionally biased region" description="Low complexity" evidence="1">
    <location>
        <begin position="61"/>
        <end position="76"/>
    </location>
</feature>
<dbReference type="InterPro" id="IPR045728">
    <property type="entry name" value="DUF6082"/>
</dbReference>
<keyword evidence="2" id="KW-1133">Transmembrane helix</keyword>
<accession>A0ABP8DVR2</accession>
<evidence type="ECO:0000313" key="4">
    <source>
        <dbReference type="Proteomes" id="UP001500620"/>
    </source>
</evidence>
<feature type="transmembrane region" description="Helical" evidence="2">
    <location>
        <begin position="93"/>
        <end position="111"/>
    </location>
</feature>
<comment type="caution">
    <text evidence="3">The sequence shown here is derived from an EMBL/GenBank/DDBJ whole genome shotgun (WGS) entry which is preliminary data.</text>
</comment>
<evidence type="ECO:0000313" key="3">
    <source>
        <dbReference type="EMBL" id="GAA4263769.1"/>
    </source>
</evidence>
<dbReference type="Pfam" id="PF19560">
    <property type="entry name" value="DUF6082"/>
    <property type="match status" value="1"/>
</dbReference>
<keyword evidence="4" id="KW-1185">Reference proteome</keyword>